<keyword evidence="8" id="KW-1185">Reference proteome</keyword>
<feature type="compositionally biased region" description="Polar residues" evidence="4">
    <location>
        <begin position="17"/>
        <end position="30"/>
    </location>
</feature>
<organism evidence="7 8">
    <name type="scientific">Streptomyces vulcanius</name>
    <dbReference type="NCBI Taxonomy" id="1441876"/>
    <lineage>
        <taxon>Bacteria</taxon>
        <taxon>Bacillati</taxon>
        <taxon>Actinomycetota</taxon>
        <taxon>Actinomycetes</taxon>
        <taxon>Kitasatosporales</taxon>
        <taxon>Streptomycetaceae</taxon>
        <taxon>Streptomyces</taxon>
    </lineage>
</organism>
<dbReference type="InterPro" id="IPR036388">
    <property type="entry name" value="WH-like_DNA-bd_sf"/>
</dbReference>
<dbReference type="PIRSF" id="PIRSF005739">
    <property type="entry name" value="O-mtase"/>
    <property type="match status" value="1"/>
</dbReference>
<dbReference type="InterPro" id="IPR029063">
    <property type="entry name" value="SAM-dependent_MTases_sf"/>
</dbReference>
<gene>
    <name evidence="7" type="ORF">ACFPIH_36890</name>
</gene>
<evidence type="ECO:0000259" key="6">
    <source>
        <dbReference type="Pfam" id="PF08100"/>
    </source>
</evidence>
<dbReference type="PROSITE" id="PS51683">
    <property type="entry name" value="SAM_OMT_II"/>
    <property type="match status" value="1"/>
</dbReference>
<name>A0ABV9AYK2_9ACTN</name>
<evidence type="ECO:0000256" key="2">
    <source>
        <dbReference type="ARBA" id="ARBA00022679"/>
    </source>
</evidence>
<keyword evidence="2" id="KW-0808">Transferase</keyword>
<dbReference type="SUPFAM" id="SSF53335">
    <property type="entry name" value="S-adenosyl-L-methionine-dependent methyltransferases"/>
    <property type="match status" value="1"/>
</dbReference>
<dbReference type="PANTHER" id="PTHR43712:SF2">
    <property type="entry name" value="O-METHYLTRANSFERASE CICE"/>
    <property type="match status" value="1"/>
</dbReference>
<proteinExistence type="predicted"/>
<dbReference type="Gene3D" id="3.40.50.150">
    <property type="entry name" value="Vaccinia Virus protein VP39"/>
    <property type="match status" value="1"/>
</dbReference>
<dbReference type="InterPro" id="IPR036390">
    <property type="entry name" value="WH_DNA-bd_sf"/>
</dbReference>
<comment type="caution">
    <text evidence="7">The sequence shown here is derived from an EMBL/GenBank/DDBJ whole genome shotgun (WGS) entry which is preliminary data.</text>
</comment>
<sequence length="367" mass="38654">MTDVTGMNDVTGISDVAGTTGTAKGTNVTPSDPPADAGAVFNLLGGLVAAQVLGALAELHIPDHLADGALTAEEVAERAGSHPQTTYRLMRAASSLGMLDHQGQHRFRLTGLGRLLRSDVPGSMRSMALVQTSPGHWQSWAHFTEAVRQGSTQTKKALGMDLFEYFARPENSAEAALFSQAMGNMSGLVTQGAVAALSTAGVSTVVDVGGAHGDFVLALMEADPELSGQVLDLPHAVDGARAEAEKRGLSDRFSAVAGDFFQEVPSADLYLVKTILHDWDDAQCVTILRSCRSAVNEGGRALVVELVVGELGRPDFATVSDMAMLAMTNGRERDLTEFDAVFTAAGWRRSKTYPVGGGYFGMELVAV</sequence>
<evidence type="ECO:0000259" key="5">
    <source>
        <dbReference type="Pfam" id="PF00891"/>
    </source>
</evidence>
<protein>
    <submittedName>
        <fullName evidence="7">Methyltransferase</fullName>
    </submittedName>
</protein>
<accession>A0ABV9AYK2</accession>
<dbReference type="Pfam" id="PF08100">
    <property type="entry name" value="Dimerisation"/>
    <property type="match status" value="1"/>
</dbReference>
<dbReference type="GO" id="GO:0032259">
    <property type="term" value="P:methylation"/>
    <property type="evidence" value="ECO:0007669"/>
    <property type="project" value="UniProtKB-KW"/>
</dbReference>
<feature type="region of interest" description="Disordered" evidence="4">
    <location>
        <begin position="1"/>
        <end position="32"/>
    </location>
</feature>
<evidence type="ECO:0000313" key="7">
    <source>
        <dbReference type="EMBL" id="MFC4505012.1"/>
    </source>
</evidence>
<feature type="domain" description="O-methyltransferase C-terminal" evidence="5">
    <location>
        <begin position="140"/>
        <end position="348"/>
    </location>
</feature>
<keyword evidence="3" id="KW-0949">S-adenosyl-L-methionine</keyword>
<reference evidence="8" key="1">
    <citation type="journal article" date="2019" name="Int. J. Syst. Evol. Microbiol.">
        <title>The Global Catalogue of Microorganisms (GCM) 10K type strain sequencing project: providing services to taxonomists for standard genome sequencing and annotation.</title>
        <authorList>
            <consortium name="The Broad Institute Genomics Platform"/>
            <consortium name="The Broad Institute Genome Sequencing Center for Infectious Disease"/>
            <person name="Wu L."/>
            <person name="Ma J."/>
        </authorList>
    </citation>
    <scope>NUCLEOTIDE SEQUENCE [LARGE SCALE GENOMIC DNA]</scope>
    <source>
        <strain evidence="8">CGMCC 4.7177</strain>
    </source>
</reference>
<evidence type="ECO:0000256" key="1">
    <source>
        <dbReference type="ARBA" id="ARBA00022603"/>
    </source>
</evidence>
<dbReference type="PANTHER" id="PTHR43712">
    <property type="entry name" value="PUTATIVE (AFU_ORTHOLOGUE AFUA_4G14580)-RELATED"/>
    <property type="match status" value="1"/>
</dbReference>
<keyword evidence="1 7" id="KW-0489">Methyltransferase</keyword>
<evidence type="ECO:0000256" key="4">
    <source>
        <dbReference type="SAM" id="MobiDB-lite"/>
    </source>
</evidence>
<dbReference type="InterPro" id="IPR001077">
    <property type="entry name" value="COMT_C"/>
</dbReference>
<dbReference type="InterPro" id="IPR016461">
    <property type="entry name" value="COMT-like"/>
</dbReference>
<dbReference type="SUPFAM" id="SSF46785">
    <property type="entry name" value="Winged helix' DNA-binding domain"/>
    <property type="match status" value="1"/>
</dbReference>
<dbReference type="GO" id="GO:0008168">
    <property type="term" value="F:methyltransferase activity"/>
    <property type="evidence" value="ECO:0007669"/>
    <property type="project" value="UniProtKB-KW"/>
</dbReference>
<dbReference type="RefSeq" id="WP_381182401.1">
    <property type="nucleotide sequence ID" value="NZ_JBHSFK010000030.1"/>
</dbReference>
<evidence type="ECO:0000313" key="8">
    <source>
        <dbReference type="Proteomes" id="UP001595839"/>
    </source>
</evidence>
<dbReference type="Gene3D" id="1.10.10.10">
    <property type="entry name" value="Winged helix-like DNA-binding domain superfamily/Winged helix DNA-binding domain"/>
    <property type="match status" value="1"/>
</dbReference>
<dbReference type="Proteomes" id="UP001595839">
    <property type="component" value="Unassembled WGS sequence"/>
</dbReference>
<dbReference type="EMBL" id="JBHSFK010000030">
    <property type="protein sequence ID" value="MFC4505012.1"/>
    <property type="molecule type" value="Genomic_DNA"/>
</dbReference>
<feature type="domain" description="O-methyltransferase dimerisation" evidence="6">
    <location>
        <begin position="42"/>
        <end position="116"/>
    </location>
</feature>
<dbReference type="InterPro" id="IPR012967">
    <property type="entry name" value="COMT_dimerisation"/>
</dbReference>
<dbReference type="Pfam" id="PF00891">
    <property type="entry name" value="Methyltransf_2"/>
    <property type="match status" value="1"/>
</dbReference>
<evidence type="ECO:0000256" key="3">
    <source>
        <dbReference type="ARBA" id="ARBA00022691"/>
    </source>
</evidence>